<evidence type="ECO:0000256" key="1">
    <source>
        <dbReference type="SAM" id="Coils"/>
    </source>
</evidence>
<sequence>MAKHAAEAQLQDLKIKLNSVGHEVTLLQDEIKKLKVGQKVIANNENVQTSENERTTLHTLSVRLEEAMIQAKDVITFKDGVIESLEERLQLASKRGADAVAMLDAERGLFEREKNDLLGQLQQSKICWDSNKNEEVSKLKRENMVAQQQKAELTVKVAQLTLELETARSQWTQDVHDREDRVEKMCARQVAEAEQQLEQNTAAMQQQMTQFRSELDMKVARQRVATQAACKAGELKCDQLERDLQRMKLKLSKQKIKMEKKARVLMTSTRKQHEVDVAALKHELADLSERMKIVLEREQGVLSQAKKSEEVVERLRTELKASAVELEQERARLENLFKKTEHDKSALKADIELQLREMEESLAKRIGEAELRVHEERDGQVRKLMDQHNAEKFCRIPSPHNRDKKTKNGSDKYKQEIPFMTDEYKQTEKKKESRAVEEEAEEEVLLLDEEKEKTKGGYAAAR</sequence>
<proteinExistence type="predicted"/>
<dbReference type="OrthoDB" id="123929at2759"/>
<feature type="compositionally biased region" description="Basic and acidic residues" evidence="2">
    <location>
        <begin position="422"/>
        <end position="437"/>
    </location>
</feature>
<feature type="compositionally biased region" description="Acidic residues" evidence="2">
    <location>
        <begin position="438"/>
        <end position="447"/>
    </location>
</feature>
<evidence type="ECO:0000313" key="3">
    <source>
        <dbReference type="EMBL" id="POM71834.1"/>
    </source>
</evidence>
<dbReference type="Proteomes" id="UP000237271">
    <property type="component" value="Unassembled WGS sequence"/>
</dbReference>
<protein>
    <submittedName>
        <fullName evidence="3">Uncharacterized protein</fullName>
    </submittedName>
</protein>
<comment type="caution">
    <text evidence="3">The sequence shown here is derived from an EMBL/GenBank/DDBJ whole genome shotgun (WGS) entry which is preliminary data.</text>
</comment>
<accession>A0A2P4Y1Z2</accession>
<keyword evidence="1" id="KW-0175">Coiled coil</keyword>
<feature type="region of interest" description="Disordered" evidence="2">
    <location>
        <begin position="394"/>
        <end position="462"/>
    </location>
</feature>
<gene>
    <name evidence="3" type="ORF">PHPALM_11541</name>
</gene>
<dbReference type="EMBL" id="NCKW01006401">
    <property type="protein sequence ID" value="POM71834.1"/>
    <property type="molecule type" value="Genomic_DNA"/>
</dbReference>
<organism evidence="3 4">
    <name type="scientific">Phytophthora palmivora</name>
    <dbReference type="NCBI Taxonomy" id="4796"/>
    <lineage>
        <taxon>Eukaryota</taxon>
        <taxon>Sar</taxon>
        <taxon>Stramenopiles</taxon>
        <taxon>Oomycota</taxon>
        <taxon>Peronosporomycetes</taxon>
        <taxon>Peronosporales</taxon>
        <taxon>Peronosporaceae</taxon>
        <taxon>Phytophthora</taxon>
    </lineage>
</organism>
<feature type="compositionally biased region" description="Basic and acidic residues" evidence="2">
    <location>
        <begin position="406"/>
        <end position="415"/>
    </location>
</feature>
<evidence type="ECO:0000256" key="2">
    <source>
        <dbReference type="SAM" id="MobiDB-lite"/>
    </source>
</evidence>
<evidence type="ECO:0000313" key="4">
    <source>
        <dbReference type="Proteomes" id="UP000237271"/>
    </source>
</evidence>
<reference evidence="3 4" key="1">
    <citation type="journal article" date="2017" name="Genome Biol. Evol.">
        <title>Phytophthora megakarya and P. palmivora, closely related causal agents of cacao black pod rot, underwent increases in genome sizes and gene numbers by different mechanisms.</title>
        <authorList>
            <person name="Ali S.S."/>
            <person name="Shao J."/>
            <person name="Lary D.J."/>
            <person name="Kronmiller B."/>
            <person name="Shen D."/>
            <person name="Strem M.D."/>
            <person name="Amoako-Attah I."/>
            <person name="Akrofi A.Y."/>
            <person name="Begoude B.A."/>
            <person name="Ten Hoopen G.M."/>
            <person name="Coulibaly K."/>
            <person name="Kebe B.I."/>
            <person name="Melnick R.L."/>
            <person name="Guiltinan M.J."/>
            <person name="Tyler B.M."/>
            <person name="Meinhardt L.W."/>
            <person name="Bailey B.A."/>
        </authorList>
    </citation>
    <scope>NUCLEOTIDE SEQUENCE [LARGE SCALE GENOMIC DNA]</scope>
    <source>
        <strain evidence="4">sbr112.9</strain>
    </source>
</reference>
<feature type="coiled-coil region" evidence="1">
    <location>
        <begin position="136"/>
        <end position="350"/>
    </location>
</feature>
<keyword evidence="4" id="KW-1185">Reference proteome</keyword>
<dbReference type="AlphaFoldDB" id="A0A2P4Y1Z2"/>
<name>A0A2P4Y1Z2_9STRA</name>